<feature type="region of interest" description="Disordered" evidence="1">
    <location>
        <begin position="114"/>
        <end position="137"/>
    </location>
</feature>
<feature type="region of interest" description="Disordered" evidence="1">
    <location>
        <begin position="1"/>
        <end position="24"/>
    </location>
</feature>
<keyword evidence="2" id="KW-1133">Transmembrane helix</keyword>
<dbReference type="AlphaFoldDB" id="A0A834WDF5"/>
<gene>
    <name evidence="3" type="ORF">G2W53_034055</name>
</gene>
<proteinExistence type="predicted"/>
<evidence type="ECO:0000256" key="1">
    <source>
        <dbReference type="SAM" id="MobiDB-lite"/>
    </source>
</evidence>
<evidence type="ECO:0000313" key="4">
    <source>
        <dbReference type="Proteomes" id="UP000634136"/>
    </source>
</evidence>
<dbReference type="OrthoDB" id="826428at2759"/>
<keyword evidence="2" id="KW-0812">Transmembrane</keyword>
<dbReference type="Proteomes" id="UP000634136">
    <property type="component" value="Unassembled WGS sequence"/>
</dbReference>
<name>A0A834WDF5_9FABA</name>
<comment type="caution">
    <text evidence="3">The sequence shown here is derived from an EMBL/GenBank/DDBJ whole genome shotgun (WGS) entry which is preliminary data.</text>
</comment>
<keyword evidence="4" id="KW-1185">Reference proteome</keyword>
<keyword evidence="2" id="KW-0472">Membrane</keyword>
<evidence type="ECO:0000313" key="3">
    <source>
        <dbReference type="EMBL" id="KAF7813079.1"/>
    </source>
</evidence>
<organism evidence="3 4">
    <name type="scientific">Senna tora</name>
    <dbReference type="NCBI Taxonomy" id="362788"/>
    <lineage>
        <taxon>Eukaryota</taxon>
        <taxon>Viridiplantae</taxon>
        <taxon>Streptophyta</taxon>
        <taxon>Embryophyta</taxon>
        <taxon>Tracheophyta</taxon>
        <taxon>Spermatophyta</taxon>
        <taxon>Magnoliopsida</taxon>
        <taxon>eudicotyledons</taxon>
        <taxon>Gunneridae</taxon>
        <taxon>Pentapetalae</taxon>
        <taxon>rosids</taxon>
        <taxon>fabids</taxon>
        <taxon>Fabales</taxon>
        <taxon>Fabaceae</taxon>
        <taxon>Caesalpinioideae</taxon>
        <taxon>Cassia clade</taxon>
        <taxon>Senna</taxon>
    </lineage>
</organism>
<protein>
    <submittedName>
        <fullName evidence="3">Uncharacterized protein</fullName>
    </submittedName>
</protein>
<dbReference type="PANTHER" id="PTHR34802">
    <property type="entry name" value="CHORISMATE SYNTHASE"/>
    <property type="match status" value="1"/>
</dbReference>
<sequence length="566" mass="63966">MSQQSGPTRFLAPSPSDVTVKDPNTRSRFSYTREFLLSLAELYIAELPREVHLSISRVFEDACILLPPPICDSDSRWHKSVAQLSTLKGLDNVNNLLHRSENPYWPPRHYKALPPSNRDNNDFHNNENETSGSSICTSQEKVKWERWRKERVRKPKEDQFLFNERIDSTALMTSGNLNNLDSKQLDASHRLSLIEGALRGPNNTRSFEAVQGIITNSTLNLSEKSVNHNDASKHLTSLLEKGIQLAESKACSNLDTGHPAITPTVMNDFESAREKTEKIEKTEASEYYLSPSAGDRLYHSMVDKCESSKVHGFKQADLISMKQNPLSLDVPIQQELELNDFCSLDRVSTSSSELDLPDEDSLIIFDEPFLMPDMENTVIGDSIPSPEGNQIKDDDEDDSSNLTCDMIKRLVESILNDDSSPAPLLDDYPQVHHKGGLNTSCHSLQPLQPFTHFCPNQDTAMDLSYFTSLTLDSFPSSTRYQPFPPPSHDKKRRLDYDASHAMFQQMMTSYPQKLNANSKQDCTMGYQDPNYVAKCRFYGTMNLFGMVLVVSFILHNGTIVFVYTLL</sequence>
<evidence type="ECO:0000256" key="2">
    <source>
        <dbReference type="SAM" id="Phobius"/>
    </source>
</evidence>
<reference evidence="3" key="1">
    <citation type="submission" date="2020-09" db="EMBL/GenBank/DDBJ databases">
        <title>Genome-Enabled Discovery of Anthraquinone Biosynthesis in Senna tora.</title>
        <authorList>
            <person name="Kang S.-H."/>
            <person name="Pandey R.P."/>
            <person name="Lee C.-M."/>
            <person name="Sim J.-S."/>
            <person name="Jeong J.-T."/>
            <person name="Choi B.-S."/>
            <person name="Jung M."/>
            <person name="Ginzburg D."/>
            <person name="Zhao K."/>
            <person name="Won S.Y."/>
            <person name="Oh T.-J."/>
            <person name="Yu Y."/>
            <person name="Kim N.-H."/>
            <person name="Lee O.R."/>
            <person name="Lee T.-H."/>
            <person name="Bashyal P."/>
            <person name="Kim T.-S."/>
            <person name="Lee W.-H."/>
            <person name="Kawkins C."/>
            <person name="Kim C.-K."/>
            <person name="Kim J.S."/>
            <person name="Ahn B.O."/>
            <person name="Rhee S.Y."/>
            <person name="Sohng J.K."/>
        </authorList>
    </citation>
    <scope>NUCLEOTIDE SEQUENCE</scope>
    <source>
        <tissue evidence="3">Leaf</tissue>
    </source>
</reference>
<dbReference type="PANTHER" id="PTHR34802:SF1">
    <property type="entry name" value="CHORISMATE SYNTHASE"/>
    <property type="match status" value="1"/>
</dbReference>
<dbReference type="EMBL" id="JAAIUW010000010">
    <property type="protein sequence ID" value="KAF7813079.1"/>
    <property type="molecule type" value="Genomic_DNA"/>
</dbReference>
<feature type="transmembrane region" description="Helical" evidence="2">
    <location>
        <begin position="543"/>
        <end position="565"/>
    </location>
</feature>
<accession>A0A834WDF5</accession>